<dbReference type="Proteomes" id="UP000076532">
    <property type="component" value="Unassembled WGS sequence"/>
</dbReference>
<feature type="non-terminal residue" evidence="1">
    <location>
        <position position="1"/>
    </location>
</feature>
<dbReference type="OrthoDB" id="3202607at2759"/>
<dbReference type="Gene3D" id="3.60.130.30">
    <property type="match status" value="1"/>
</dbReference>
<evidence type="ECO:0000313" key="1">
    <source>
        <dbReference type="EMBL" id="KZP04363.1"/>
    </source>
</evidence>
<dbReference type="AlphaFoldDB" id="A0A167UW36"/>
<evidence type="ECO:0000313" key="2">
    <source>
        <dbReference type="Proteomes" id="UP000076532"/>
    </source>
</evidence>
<dbReference type="EMBL" id="KV417931">
    <property type="protein sequence ID" value="KZP04363.1"/>
    <property type="molecule type" value="Genomic_DNA"/>
</dbReference>
<organism evidence="1 2">
    <name type="scientific">Athelia psychrophila</name>
    <dbReference type="NCBI Taxonomy" id="1759441"/>
    <lineage>
        <taxon>Eukaryota</taxon>
        <taxon>Fungi</taxon>
        <taxon>Dikarya</taxon>
        <taxon>Basidiomycota</taxon>
        <taxon>Agaricomycotina</taxon>
        <taxon>Agaricomycetes</taxon>
        <taxon>Agaricomycetidae</taxon>
        <taxon>Atheliales</taxon>
        <taxon>Atheliaceae</taxon>
        <taxon>Athelia</taxon>
    </lineage>
</organism>
<keyword evidence="2" id="KW-1185">Reference proteome</keyword>
<evidence type="ECO:0008006" key="3">
    <source>
        <dbReference type="Google" id="ProtNLM"/>
    </source>
</evidence>
<accession>A0A167UW36</accession>
<sequence length="231" mass="25337">IPILDELSRIFGVCSGQPRDDAWPVVTKAASAAIAAARALITFPASSVDHRRGVFPATAVGVSFGGGGQQVPGNLVHPDNNRAVLDALLPEKSITWVAHFGSDSFKFWQPQLYQYYSERLGRLYARYPHLRRNFRSSIFPCATFNFGPTMCCYPHVDCNNLPFGMCAITVLGDYDPKAGGHLVLWDLKLVIEFPPGSTILIPPAFVRHSNVGIQDGETRYSFTQYAAGGLF</sequence>
<protein>
    <recommendedName>
        <fullName evidence="3">Prolyl 4-hydroxylase alpha subunit Fe(2+) 2OG dioxygenase domain-containing protein</fullName>
    </recommendedName>
</protein>
<name>A0A167UW36_9AGAM</name>
<gene>
    <name evidence="1" type="ORF">FIBSPDRAFT_767541</name>
</gene>
<reference evidence="1 2" key="1">
    <citation type="journal article" date="2016" name="Mol. Biol. Evol.">
        <title>Comparative Genomics of Early-Diverging Mushroom-Forming Fungi Provides Insights into the Origins of Lignocellulose Decay Capabilities.</title>
        <authorList>
            <person name="Nagy L.G."/>
            <person name="Riley R."/>
            <person name="Tritt A."/>
            <person name="Adam C."/>
            <person name="Daum C."/>
            <person name="Floudas D."/>
            <person name="Sun H."/>
            <person name="Yadav J.S."/>
            <person name="Pangilinan J."/>
            <person name="Larsson K.H."/>
            <person name="Matsuura K."/>
            <person name="Barry K."/>
            <person name="Labutti K."/>
            <person name="Kuo R."/>
            <person name="Ohm R.A."/>
            <person name="Bhattacharya S.S."/>
            <person name="Shirouzu T."/>
            <person name="Yoshinaga Y."/>
            <person name="Martin F.M."/>
            <person name="Grigoriev I.V."/>
            <person name="Hibbett D.S."/>
        </authorList>
    </citation>
    <scope>NUCLEOTIDE SEQUENCE [LARGE SCALE GENOMIC DNA]</scope>
    <source>
        <strain evidence="1 2">CBS 109695</strain>
    </source>
</reference>
<dbReference type="STRING" id="436010.A0A167UW36"/>
<proteinExistence type="predicted"/>